<evidence type="ECO:0000313" key="3">
    <source>
        <dbReference type="EMBL" id="EFN51001.1"/>
    </source>
</evidence>
<proteinExistence type="predicted"/>
<evidence type="ECO:0000259" key="2">
    <source>
        <dbReference type="PROSITE" id="PS50020"/>
    </source>
</evidence>
<dbReference type="Pfam" id="PF00397">
    <property type="entry name" value="WW"/>
    <property type="match status" value="1"/>
</dbReference>
<feature type="compositionally biased region" description="Low complexity" evidence="1">
    <location>
        <begin position="176"/>
        <end position="189"/>
    </location>
</feature>
<dbReference type="RefSeq" id="XP_005843103.1">
    <property type="nucleotide sequence ID" value="XM_005843041.1"/>
</dbReference>
<dbReference type="SUPFAM" id="SSF51045">
    <property type="entry name" value="WW domain"/>
    <property type="match status" value="1"/>
</dbReference>
<evidence type="ECO:0000313" key="4">
    <source>
        <dbReference type="Proteomes" id="UP000008141"/>
    </source>
</evidence>
<feature type="compositionally biased region" description="Basic and acidic residues" evidence="1">
    <location>
        <begin position="8"/>
        <end position="25"/>
    </location>
</feature>
<feature type="compositionally biased region" description="Low complexity" evidence="1">
    <location>
        <begin position="142"/>
        <end position="165"/>
    </location>
</feature>
<accession>E1ZT18</accession>
<gene>
    <name evidence="3" type="ORF">CHLNCDRAFT_141524</name>
</gene>
<feature type="compositionally biased region" description="Low complexity" evidence="1">
    <location>
        <begin position="197"/>
        <end position="219"/>
    </location>
</feature>
<dbReference type="AlphaFoldDB" id="E1ZT18"/>
<dbReference type="OrthoDB" id="187617at2759"/>
<reference evidence="3 4" key="1">
    <citation type="journal article" date="2010" name="Plant Cell">
        <title>The Chlorella variabilis NC64A genome reveals adaptation to photosymbiosis, coevolution with viruses, and cryptic sex.</title>
        <authorList>
            <person name="Blanc G."/>
            <person name="Duncan G."/>
            <person name="Agarkova I."/>
            <person name="Borodovsky M."/>
            <person name="Gurnon J."/>
            <person name="Kuo A."/>
            <person name="Lindquist E."/>
            <person name="Lucas S."/>
            <person name="Pangilinan J."/>
            <person name="Polle J."/>
            <person name="Salamov A."/>
            <person name="Terry A."/>
            <person name="Yamada T."/>
            <person name="Dunigan D.D."/>
            <person name="Grigoriev I.V."/>
            <person name="Claverie J.M."/>
            <person name="Van Etten J.L."/>
        </authorList>
    </citation>
    <scope>NUCLEOTIDE SEQUENCE [LARGE SCALE GENOMIC DNA]</scope>
    <source>
        <strain evidence="3 4">NC64A</strain>
    </source>
</reference>
<sequence length="245" mass="24595">MPGAPAAEDGHATEHLGTEAEPVKLPHPLETRWTFFNTLSGRRQEEDPGGAPYLDERGKRHWLSAAGEWQDDPGPGPVNIDYRFVWVELWSADQRRVYYFNQETQSSSWDRPVDLAWIRLPADVAIGDAAGGGGGGLGGAGSAASSVQPSGSSVEVGRASSEEGTSGSGGDHAEADAAAAATQATPQSGGTDGGSGAASSDSSSGGSSDENDGGRSSANEGGGSGRGGGTGAGGTEAEAEHAAAQ</sequence>
<organism evidence="4">
    <name type="scientific">Chlorella variabilis</name>
    <name type="common">Green alga</name>
    <dbReference type="NCBI Taxonomy" id="554065"/>
    <lineage>
        <taxon>Eukaryota</taxon>
        <taxon>Viridiplantae</taxon>
        <taxon>Chlorophyta</taxon>
        <taxon>core chlorophytes</taxon>
        <taxon>Trebouxiophyceae</taxon>
        <taxon>Chlorellales</taxon>
        <taxon>Chlorellaceae</taxon>
        <taxon>Chlorella clade</taxon>
        <taxon>Chlorella</taxon>
    </lineage>
</organism>
<dbReference type="EMBL" id="GL433869">
    <property type="protein sequence ID" value="EFN51001.1"/>
    <property type="molecule type" value="Genomic_DNA"/>
</dbReference>
<dbReference type="Gene3D" id="2.20.70.10">
    <property type="match status" value="1"/>
</dbReference>
<keyword evidence="4" id="KW-1185">Reference proteome</keyword>
<dbReference type="CDD" id="cd00201">
    <property type="entry name" value="WW"/>
    <property type="match status" value="1"/>
</dbReference>
<name>E1ZT18_CHLVA</name>
<feature type="domain" description="WW" evidence="2">
    <location>
        <begin position="86"/>
        <end position="114"/>
    </location>
</feature>
<dbReference type="InterPro" id="IPR001202">
    <property type="entry name" value="WW_dom"/>
</dbReference>
<protein>
    <recommendedName>
        <fullName evidence="2">WW domain-containing protein</fullName>
    </recommendedName>
</protein>
<feature type="region of interest" description="Disordered" evidence="1">
    <location>
        <begin position="135"/>
        <end position="245"/>
    </location>
</feature>
<feature type="compositionally biased region" description="Gly residues" evidence="1">
    <location>
        <begin position="220"/>
        <end position="234"/>
    </location>
</feature>
<dbReference type="KEGG" id="cvr:CHLNCDRAFT_141524"/>
<feature type="region of interest" description="Disordered" evidence="1">
    <location>
        <begin position="1"/>
        <end position="25"/>
    </location>
</feature>
<dbReference type="PROSITE" id="PS50020">
    <property type="entry name" value="WW_DOMAIN_2"/>
    <property type="match status" value="1"/>
</dbReference>
<dbReference type="GeneID" id="17350472"/>
<evidence type="ECO:0000256" key="1">
    <source>
        <dbReference type="SAM" id="MobiDB-lite"/>
    </source>
</evidence>
<dbReference type="SMART" id="SM00456">
    <property type="entry name" value="WW"/>
    <property type="match status" value="1"/>
</dbReference>
<dbReference type="PROSITE" id="PS01159">
    <property type="entry name" value="WW_DOMAIN_1"/>
    <property type="match status" value="1"/>
</dbReference>
<dbReference type="InterPro" id="IPR036020">
    <property type="entry name" value="WW_dom_sf"/>
</dbReference>
<dbReference type="Proteomes" id="UP000008141">
    <property type="component" value="Unassembled WGS sequence"/>
</dbReference>
<dbReference type="InParanoid" id="E1ZT18"/>